<organism evidence="1 2">
    <name type="scientific">Cercopithifilaria johnstoni</name>
    <dbReference type="NCBI Taxonomy" id="2874296"/>
    <lineage>
        <taxon>Eukaryota</taxon>
        <taxon>Metazoa</taxon>
        <taxon>Ecdysozoa</taxon>
        <taxon>Nematoda</taxon>
        <taxon>Chromadorea</taxon>
        <taxon>Rhabditida</taxon>
        <taxon>Spirurina</taxon>
        <taxon>Spiruromorpha</taxon>
        <taxon>Filarioidea</taxon>
        <taxon>Onchocercidae</taxon>
        <taxon>Cercopithifilaria</taxon>
    </lineage>
</organism>
<evidence type="ECO:0000313" key="2">
    <source>
        <dbReference type="Proteomes" id="UP000746747"/>
    </source>
</evidence>
<protein>
    <submittedName>
        <fullName evidence="1">Uncharacterized protein</fullName>
    </submittedName>
</protein>
<dbReference type="InterPro" id="IPR008569">
    <property type="entry name" value="DUF851"/>
</dbReference>
<comment type="caution">
    <text evidence="1">The sequence shown here is derived from an EMBL/GenBank/DDBJ whole genome shotgun (WGS) entry which is preliminary data.</text>
</comment>
<proteinExistence type="predicted"/>
<accession>A0A8J2M2E3</accession>
<dbReference type="Proteomes" id="UP000746747">
    <property type="component" value="Unassembled WGS sequence"/>
</dbReference>
<dbReference type="EMBL" id="CAKAEH010001601">
    <property type="protein sequence ID" value="CAG9537925.1"/>
    <property type="molecule type" value="Genomic_DNA"/>
</dbReference>
<dbReference type="Pfam" id="PF05867">
    <property type="entry name" value="DUF851"/>
    <property type="match status" value="1"/>
</dbReference>
<dbReference type="OrthoDB" id="5867859at2759"/>
<name>A0A8J2M2E3_9BILA</name>
<gene>
    <name evidence="1" type="ORF">CJOHNSTONI_LOCUS7680</name>
</gene>
<sequence>MDPYAPLDYLKSRDEIFFTTEVIFSNTIRSMVNLNDEISNEELISKRIRKLGKILIEEPIKITQYNQNDPLIHKQVPI</sequence>
<dbReference type="AlphaFoldDB" id="A0A8J2M2E3"/>
<keyword evidence="2" id="KW-1185">Reference proteome</keyword>
<evidence type="ECO:0000313" key="1">
    <source>
        <dbReference type="EMBL" id="CAG9537925.1"/>
    </source>
</evidence>
<reference evidence="1" key="1">
    <citation type="submission" date="2021-09" db="EMBL/GenBank/DDBJ databases">
        <authorList>
            <consortium name="Pathogen Informatics"/>
        </authorList>
    </citation>
    <scope>NUCLEOTIDE SEQUENCE</scope>
</reference>